<protein>
    <submittedName>
        <fullName evidence="2">Uncharacterized protein</fullName>
    </submittedName>
</protein>
<evidence type="ECO:0000313" key="2">
    <source>
        <dbReference type="EMBL" id="UWZ82748.1"/>
    </source>
</evidence>
<feature type="region of interest" description="Disordered" evidence="1">
    <location>
        <begin position="1"/>
        <end position="24"/>
    </location>
</feature>
<dbReference type="EMBL" id="CP093313">
    <property type="protein sequence ID" value="UWZ82748.1"/>
    <property type="molecule type" value="Genomic_DNA"/>
</dbReference>
<accession>A0A9J7BII5</accession>
<reference evidence="2" key="1">
    <citation type="submission" date="2021-04" db="EMBL/GenBank/DDBJ databases">
        <title>Phylogenetic analysis of Acidobacteriaceae.</title>
        <authorList>
            <person name="Qiu L."/>
            <person name="Zhang Q."/>
        </authorList>
    </citation>
    <scope>NUCLEOTIDE SEQUENCE</scope>
    <source>
        <strain evidence="2">DSM 25168</strain>
    </source>
</reference>
<gene>
    <name evidence="2" type="ORF">MOP44_19515</name>
</gene>
<dbReference type="RefSeq" id="WP_260791940.1">
    <property type="nucleotide sequence ID" value="NZ_CP093313.1"/>
</dbReference>
<evidence type="ECO:0000313" key="3">
    <source>
        <dbReference type="Proteomes" id="UP001059380"/>
    </source>
</evidence>
<name>A0A9J7BII5_9BACT</name>
<keyword evidence="3" id="KW-1185">Reference proteome</keyword>
<dbReference type="AlphaFoldDB" id="A0A9J7BII5"/>
<proteinExistence type="predicted"/>
<dbReference type="KEGG" id="orp:MOP44_19515"/>
<organism evidence="2 3">
    <name type="scientific">Occallatibacter riparius</name>
    <dbReference type="NCBI Taxonomy" id="1002689"/>
    <lineage>
        <taxon>Bacteria</taxon>
        <taxon>Pseudomonadati</taxon>
        <taxon>Acidobacteriota</taxon>
        <taxon>Terriglobia</taxon>
        <taxon>Terriglobales</taxon>
        <taxon>Acidobacteriaceae</taxon>
        <taxon>Occallatibacter</taxon>
    </lineage>
</organism>
<sequence>MAANPLHANDKPLSTPAQDSDRDGLSDSLEAALLARFSPVFMVSRTDCSVMPARFVRQITKPTVMEDDGTIYGQAFPRKDRPGEVELHYYHLWRKDCGELGHALDAEHVSALIHLDGDADSAKALYWYAAAHEDTVCDASHLARAKSVAAEDHGATVWISSGKHGSFLSKELCAHGCGGDRCEEVEPVKTRAIVNVGEIGAPMNGSDWLLSPEWPLKDKLGRSDFSDARLARADRLRESYAVWANPSKRPAQAAILGVNAGLGGAATGAQATDSALGVADDNTGAALGTAAGKTGNALSRSSRNVWNALKKSTQKTGEFLKQDNKQ</sequence>
<dbReference type="Proteomes" id="UP001059380">
    <property type="component" value="Chromosome"/>
</dbReference>
<evidence type="ECO:0000256" key="1">
    <source>
        <dbReference type="SAM" id="MobiDB-lite"/>
    </source>
</evidence>